<dbReference type="EMBL" id="GBRH01160979">
    <property type="protein sequence ID" value="JAE36917.1"/>
    <property type="molecule type" value="Transcribed_RNA"/>
</dbReference>
<dbReference type="AlphaFoldDB" id="A0A0A9HJI2"/>
<evidence type="ECO:0000313" key="2">
    <source>
        <dbReference type="EMBL" id="JAE36917.1"/>
    </source>
</evidence>
<reference evidence="2" key="1">
    <citation type="submission" date="2014-09" db="EMBL/GenBank/DDBJ databases">
        <authorList>
            <person name="Magalhaes I.L.F."/>
            <person name="Oliveira U."/>
            <person name="Santos F.R."/>
            <person name="Vidigal T.H.D.A."/>
            <person name="Brescovit A.D."/>
            <person name="Santos A.J."/>
        </authorList>
    </citation>
    <scope>NUCLEOTIDE SEQUENCE</scope>
    <source>
        <tissue evidence="2">Shoot tissue taken approximately 20 cm above the soil surface</tissue>
    </source>
</reference>
<reference evidence="2" key="2">
    <citation type="journal article" date="2015" name="Data Brief">
        <title>Shoot transcriptome of the giant reed, Arundo donax.</title>
        <authorList>
            <person name="Barrero R.A."/>
            <person name="Guerrero F.D."/>
            <person name="Moolhuijzen P."/>
            <person name="Goolsby J.A."/>
            <person name="Tidwell J."/>
            <person name="Bellgard S.E."/>
            <person name="Bellgard M.I."/>
        </authorList>
    </citation>
    <scope>NUCLEOTIDE SEQUENCE</scope>
    <source>
        <tissue evidence="2">Shoot tissue taken approximately 20 cm above the soil surface</tissue>
    </source>
</reference>
<proteinExistence type="predicted"/>
<sequence>MATKVHKTKTGLKNRPDPVSRFSR</sequence>
<protein>
    <submittedName>
        <fullName evidence="2">Uncharacterized protein</fullName>
    </submittedName>
</protein>
<organism evidence="2">
    <name type="scientific">Arundo donax</name>
    <name type="common">Giant reed</name>
    <name type="synonym">Donax arundinaceus</name>
    <dbReference type="NCBI Taxonomy" id="35708"/>
    <lineage>
        <taxon>Eukaryota</taxon>
        <taxon>Viridiplantae</taxon>
        <taxon>Streptophyta</taxon>
        <taxon>Embryophyta</taxon>
        <taxon>Tracheophyta</taxon>
        <taxon>Spermatophyta</taxon>
        <taxon>Magnoliopsida</taxon>
        <taxon>Liliopsida</taxon>
        <taxon>Poales</taxon>
        <taxon>Poaceae</taxon>
        <taxon>PACMAD clade</taxon>
        <taxon>Arundinoideae</taxon>
        <taxon>Arundineae</taxon>
        <taxon>Arundo</taxon>
    </lineage>
</organism>
<feature type="compositionally biased region" description="Basic residues" evidence="1">
    <location>
        <begin position="1"/>
        <end position="12"/>
    </location>
</feature>
<feature type="region of interest" description="Disordered" evidence="1">
    <location>
        <begin position="1"/>
        <end position="24"/>
    </location>
</feature>
<accession>A0A0A9HJI2</accession>
<name>A0A0A9HJI2_ARUDO</name>
<evidence type="ECO:0000256" key="1">
    <source>
        <dbReference type="SAM" id="MobiDB-lite"/>
    </source>
</evidence>